<protein>
    <submittedName>
        <fullName evidence="1">Uncharacterized protein</fullName>
    </submittedName>
</protein>
<evidence type="ECO:0000313" key="1">
    <source>
        <dbReference type="EMBL" id="MEJ8306598.1"/>
    </source>
</evidence>
<reference evidence="1" key="1">
    <citation type="submission" date="2024-03" db="EMBL/GenBank/DDBJ databases">
        <title>Whole genome sequecning of epiphytes from Marcgravia umbellata leaves.</title>
        <authorList>
            <person name="Kumar G."/>
            <person name="Savka M.A."/>
        </authorList>
    </citation>
    <scope>NUCLEOTIDE SEQUENCE</scope>
    <source>
        <strain evidence="1">RIT_BL5</strain>
    </source>
</reference>
<evidence type="ECO:0000313" key="2">
    <source>
        <dbReference type="Proteomes" id="UP001380953"/>
    </source>
</evidence>
<gene>
    <name evidence="1" type="ORF">WKI47_22035</name>
</gene>
<proteinExistence type="predicted"/>
<accession>A0ACC6PI43</accession>
<sequence length="47" mass="5208">MLIVMLAGRVVRGATLFSEIPDPIKLKVYDELKANGVEFLAGDYKPE</sequence>
<organism evidence="1 2">
    <name type="scientific">Saccharibacillus sacchari</name>
    <dbReference type="NCBI Taxonomy" id="456493"/>
    <lineage>
        <taxon>Bacteria</taxon>
        <taxon>Bacillati</taxon>
        <taxon>Bacillota</taxon>
        <taxon>Bacilli</taxon>
        <taxon>Bacillales</taxon>
        <taxon>Paenibacillaceae</taxon>
        <taxon>Saccharibacillus</taxon>
    </lineage>
</organism>
<dbReference type="Proteomes" id="UP001380953">
    <property type="component" value="Unassembled WGS sequence"/>
</dbReference>
<dbReference type="EMBL" id="JBBKAR010000056">
    <property type="protein sequence ID" value="MEJ8306598.1"/>
    <property type="molecule type" value="Genomic_DNA"/>
</dbReference>
<comment type="caution">
    <text evidence="1">The sequence shown here is derived from an EMBL/GenBank/DDBJ whole genome shotgun (WGS) entry which is preliminary data.</text>
</comment>
<name>A0ACC6PI43_9BACL</name>
<keyword evidence="2" id="KW-1185">Reference proteome</keyword>